<sequence length="349" mass="39133">MTGFRLSITLRSCLIQASSSLHRFLRPIVGALPTTGKYLVIVLFLLNAGSWPLVWPFRVISSLFHARIALRMVKMRHLLFKETREKALETWYEDRMPISEHPFRRMWRFTSWVTNFLSTREIVVLSAAQTWTMAILICNMSDSSYAKALDSARFRLALATFEASPTYSAAATGSPSPRRTSIFIREIPVLSRYEVQASIGAWDEKWIWVNRALRQTNPAPPKNSRGSNPTPLNRVMTCSQRARERRPAAAANALLSRAARDAEGDAGSSASPRSASSTEASPSRPRSSSRAMGSTPPPTRATVLAEERAHKLTEDIPRLRRTVRASPPPYYATVPALAPFHRGGWREVR</sequence>
<dbReference type="Proteomes" id="UP001218188">
    <property type="component" value="Unassembled WGS sequence"/>
</dbReference>
<comment type="caution">
    <text evidence="2">The sequence shown here is derived from an EMBL/GenBank/DDBJ whole genome shotgun (WGS) entry which is preliminary data.</text>
</comment>
<evidence type="ECO:0000313" key="2">
    <source>
        <dbReference type="EMBL" id="KAJ7024047.1"/>
    </source>
</evidence>
<dbReference type="PANTHER" id="PTHR12475">
    <property type="match status" value="1"/>
</dbReference>
<feature type="compositionally biased region" description="Basic and acidic residues" evidence="1">
    <location>
        <begin position="305"/>
        <end position="318"/>
    </location>
</feature>
<name>A0AAD6SB88_9AGAR</name>
<reference evidence="2" key="1">
    <citation type="submission" date="2023-03" db="EMBL/GenBank/DDBJ databases">
        <title>Massive genome expansion in bonnet fungi (Mycena s.s.) driven by repeated elements and novel gene families across ecological guilds.</title>
        <authorList>
            <consortium name="Lawrence Berkeley National Laboratory"/>
            <person name="Harder C.B."/>
            <person name="Miyauchi S."/>
            <person name="Viragh M."/>
            <person name="Kuo A."/>
            <person name="Thoen E."/>
            <person name="Andreopoulos B."/>
            <person name="Lu D."/>
            <person name="Skrede I."/>
            <person name="Drula E."/>
            <person name="Henrissat B."/>
            <person name="Morin E."/>
            <person name="Kohler A."/>
            <person name="Barry K."/>
            <person name="LaButti K."/>
            <person name="Morin E."/>
            <person name="Salamov A."/>
            <person name="Lipzen A."/>
            <person name="Mereny Z."/>
            <person name="Hegedus B."/>
            <person name="Baldrian P."/>
            <person name="Stursova M."/>
            <person name="Weitz H."/>
            <person name="Taylor A."/>
            <person name="Grigoriev I.V."/>
            <person name="Nagy L.G."/>
            <person name="Martin F."/>
            <person name="Kauserud H."/>
        </authorList>
    </citation>
    <scope>NUCLEOTIDE SEQUENCE</scope>
    <source>
        <strain evidence="2">CBHHK200</strain>
    </source>
</reference>
<organism evidence="2 3">
    <name type="scientific">Mycena alexandri</name>
    <dbReference type="NCBI Taxonomy" id="1745969"/>
    <lineage>
        <taxon>Eukaryota</taxon>
        <taxon>Fungi</taxon>
        <taxon>Dikarya</taxon>
        <taxon>Basidiomycota</taxon>
        <taxon>Agaricomycotina</taxon>
        <taxon>Agaricomycetes</taxon>
        <taxon>Agaricomycetidae</taxon>
        <taxon>Agaricales</taxon>
        <taxon>Marasmiineae</taxon>
        <taxon>Mycenaceae</taxon>
        <taxon>Mycena</taxon>
    </lineage>
</organism>
<protein>
    <submittedName>
        <fullName evidence="2">Uncharacterized protein</fullName>
    </submittedName>
</protein>
<feature type="compositionally biased region" description="Low complexity" evidence="1">
    <location>
        <begin position="248"/>
        <end position="257"/>
    </location>
</feature>
<dbReference type="PANTHER" id="PTHR12475:SF4">
    <property type="entry name" value="PROTEIN THEM6"/>
    <property type="match status" value="1"/>
</dbReference>
<accession>A0AAD6SB88</accession>
<gene>
    <name evidence="2" type="ORF">C8F04DRAFT_1239845</name>
</gene>
<dbReference type="InterPro" id="IPR051490">
    <property type="entry name" value="THEM6_lcsJ_thioesterase"/>
</dbReference>
<feature type="compositionally biased region" description="Low complexity" evidence="1">
    <location>
        <begin position="268"/>
        <end position="291"/>
    </location>
</feature>
<keyword evidence="3" id="KW-1185">Reference proteome</keyword>
<dbReference type="EMBL" id="JARJCM010000176">
    <property type="protein sequence ID" value="KAJ7024047.1"/>
    <property type="molecule type" value="Genomic_DNA"/>
</dbReference>
<feature type="compositionally biased region" description="Polar residues" evidence="1">
    <location>
        <begin position="224"/>
        <end position="240"/>
    </location>
</feature>
<evidence type="ECO:0000256" key="1">
    <source>
        <dbReference type="SAM" id="MobiDB-lite"/>
    </source>
</evidence>
<dbReference type="AlphaFoldDB" id="A0AAD6SB88"/>
<proteinExistence type="predicted"/>
<feature type="region of interest" description="Disordered" evidence="1">
    <location>
        <begin position="215"/>
        <end position="321"/>
    </location>
</feature>
<evidence type="ECO:0000313" key="3">
    <source>
        <dbReference type="Proteomes" id="UP001218188"/>
    </source>
</evidence>